<feature type="compositionally biased region" description="Basic residues" evidence="11">
    <location>
        <begin position="47"/>
        <end position="68"/>
    </location>
</feature>
<dbReference type="GeneID" id="11469028"/>
<dbReference type="GO" id="GO:0005737">
    <property type="term" value="C:cytoplasm"/>
    <property type="evidence" value="ECO:0007669"/>
    <property type="project" value="UniProtKB-SubCell"/>
</dbReference>
<keyword evidence="9 10" id="KW-0652">Protein synthesis inhibitor</keyword>
<dbReference type="RefSeq" id="XP_003647434.1">
    <property type="nucleotide sequence ID" value="XM_003647386.1"/>
</dbReference>
<reference evidence="13" key="1">
    <citation type="journal article" date="2012" name="G3 (Bethesda)">
        <title>Pichia sorbitophila, an interspecies yeast hybrid reveals early steps of genome resolution following polyploidization.</title>
        <authorList>
            <person name="Leh Louis V."/>
            <person name="Despons L."/>
            <person name="Friedrich A."/>
            <person name="Martin T."/>
            <person name="Durrens P."/>
            <person name="Casaregola S."/>
            <person name="Neuveglise C."/>
            <person name="Fairhead C."/>
            <person name="Marck C."/>
            <person name="Cruz J.A."/>
            <person name="Straub M.L."/>
            <person name="Kugler V."/>
            <person name="Sacerdot C."/>
            <person name="Uzunov Z."/>
            <person name="Thierry A."/>
            <person name="Weiss S."/>
            <person name="Bleykasten C."/>
            <person name="De Montigny J."/>
            <person name="Jacques N."/>
            <person name="Jung P."/>
            <person name="Lemaire M."/>
            <person name="Mallet S."/>
            <person name="Morel G."/>
            <person name="Richard G.F."/>
            <person name="Sarkar A."/>
            <person name="Savel G."/>
            <person name="Schacherer J."/>
            <person name="Seret M.L."/>
            <person name="Talla E."/>
            <person name="Samson G."/>
            <person name="Jubin C."/>
            <person name="Poulain J."/>
            <person name="Vacherie B."/>
            <person name="Barbe V."/>
            <person name="Pelletier E."/>
            <person name="Sherman D.J."/>
            <person name="Westhof E."/>
            <person name="Weissenbach J."/>
            <person name="Baret P.V."/>
            <person name="Wincker P."/>
            <person name="Gaillardin C."/>
            <person name="Dujon B."/>
            <person name="Souciet J.L."/>
        </authorList>
    </citation>
    <scope>NUCLEOTIDE SEQUENCE [LARGE SCALE GENOMIC DNA]</scope>
    <source>
        <strain evidence="13">CBS 270.75 / DBVPG 7215 / KCTC 17166 / NRRL Y-17582</strain>
    </source>
</reference>
<sequence length="147" mass="16452">MAKYTEEELLQLKPTEDVSANFDVDGFKTMIAEVAEHHEIADLFHQKARRRSSHHHAVRPKIKAHKPKITKDEEGWCTSTRKASVVAVGDDGEPSPAFVAQETLRVKPNNKNIASSRPADTRDIVTDKPTMTFNAFAALESDEEDQV</sequence>
<evidence type="ECO:0000256" key="3">
    <source>
        <dbReference type="ARBA" id="ARBA00020270"/>
    </source>
</evidence>
<evidence type="ECO:0000256" key="7">
    <source>
        <dbReference type="ARBA" id="ARBA00022845"/>
    </source>
</evidence>
<keyword evidence="5 10" id="KW-0396">Initiation factor</keyword>
<comment type="function">
    <text evidence="10">Acts as an inhibitor of cap-dependent translation. Competes with eIF4G1 and EAP1 for binding to eIF4E and interferes with the formation of the eIF4F complex, inhibiting translation and stabilizing mRNA.</text>
</comment>
<evidence type="ECO:0000256" key="9">
    <source>
        <dbReference type="ARBA" id="ARBA00023193"/>
    </source>
</evidence>
<dbReference type="GO" id="GO:0030447">
    <property type="term" value="P:filamentous growth"/>
    <property type="evidence" value="ECO:0007669"/>
    <property type="project" value="EnsemblFungi"/>
</dbReference>
<evidence type="ECO:0000256" key="11">
    <source>
        <dbReference type="SAM" id="MobiDB-lite"/>
    </source>
</evidence>
<dbReference type="Proteomes" id="UP000006790">
    <property type="component" value="Chromosome 6"/>
</dbReference>
<dbReference type="OMA" id="GRPKVKH"/>
<evidence type="ECO:0000313" key="13">
    <source>
        <dbReference type="Proteomes" id="UP000006790"/>
    </source>
</evidence>
<keyword evidence="6" id="KW-0597">Phosphoprotein</keyword>
<proteinExistence type="inferred from homology"/>
<evidence type="ECO:0000256" key="4">
    <source>
        <dbReference type="ARBA" id="ARBA00022490"/>
    </source>
</evidence>
<evidence type="ECO:0000256" key="2">
    <source>
        <dbReference type="ARBA" id="ARBA00006057"/>
    </source>
</evidence>
<evidence type="ECO:0000256" key="1">
    <source>
        <dbReference type="ARBA" id="ARBA00004496"/>
    </source>
</evidence>
<dbReference type="KEGG" id="erc:Ecym_6235"/>
<keyword evidence="8 10" id="KW-0648">Protein biosynthesis</keyword>
<dbReference type="InParanoid" id="G8JVD8"/>
<dbReference type="STRING" id="931890.G8JVD8"/>
<dbReference type="GO" id="GO:0003743">
    <property type="term" value="F:translation initiation factor activity"/>
    <property type="evidence" value="ECO:0007669"/>
    <property type="project" value="UniProtKB-KW"/>
</dbReference>
<dbReference type="Pfam" id="PF17052">
    <property type="entry name" value="CAF20"/>
    <property type="match status" value="1"/>
</dbReference>
<dbReference type="HOGENOM" id="CLU_128343_0_0_1"/>
<dbReference type="eggNOG" id="ENOG502S2E7">
    <property type="taxonomic scope" value="Eukaryota"/>
</dbReference>
<name>G8JVD8_ERECY</name>
<dbReference type="GO" id="GO:0010606">
    <property type="term" value="P:positive regulation of cytoplasmic mRNA processing body assembly"/>
    <property type="evidence" value="ECO:0007669"/>
    <property type="project" value="EnsemblFungi"/>
</dbReference>
<evidence type="ECO:0000256" key="10">
    <source>
        <dbReference type="RuleBase" id="RU363005"/>
    </source>
</evidence>
<dbReference type="EMBL" id="CP002502">
    <property type="protein sequence ID" value="AET40617.1"/>
    <property type="molecule type" value="Genomic_DNA"/>
</dbReference>
<keyword evidence="7 10" id="KW-0810">Translation regulation</keyword>
<feature type="region of interest" description="Disordered" evidence="11">
    <location>
        <begin position="47"/>
        <end position="72"/>
    </location>
</feature>
<dbReference type="FunCoup" id="G8JVD8">
    <property type="interactions" value="348"/>
</dbReference>
<comment type="similarity">
    <text evidence="2 10">Belongs to the CAF20 family.</text>
</comment>
<organism evidence="12 13">
    <name type="scientific">Eremothecium cymbalariae (strain CBS 270.75 / DBVPG 7215 / KCTC 17166 / NRRL Y-17582)</name>
    <name type="common">Yeast</name>
    <dbReference type="NCBI Taxonomy" id="931890"/>
    <lineage>
        <taxon>Eukaryota</taxon>
        <taxon>Fungi</taxon>
        <taxon>Dikarya</taxon>
        <taxon>Ascomycota</taxon>
        <taxon>Saccharomycotina</taxon>
        <taxon>Saccharomycetes</taxon>
        <taxon>Saccharomycetales</taxon>
        <taxon>Saccharomycetaceae</taxon>
        <taxon>Eremothecium</taxon>
    </lineage>
</organism>
<evidence type="ECO:0000256" key="8">
    <source>
        <dbReference type="ARBA" id="ARBA00022917"/>
    </source>
</evidence>
<keyword evidence="4 10" id="KW-0963">Cytoplasm</keyword>
<dbReference type="GO" id="GO:0045727">
    <property type="term" value="P:positive regulation of translation"/>
    <property type="evidence" value="ECO:0007669"/>
    <property type="project" value="EnsemblFungi"/>
</dbReference>
<dbReference type="GO" id="GO:0008190">
    <property type="term" value="F:eukaryotic initiation factor 4E binding"/>
    <property type="evidence" value="ECO:0007669"/>
    <property type="project" value="EnsemblFungi"/>
</dbReference>
<keyword evidence="13" id="KW-1185">Reference proteome</keyword>
<gene>
    <name evidence="12" type="ordered locus">Ecym_6235</name>
</gene>
<dbReference type="AlphaFoldDB" id="G8JVD8"/>
<dbReference type="GO" id="GO:0017148">
    <property type="term" value="P:negative regulation of translation"/>
    <property type="evidence" value="ECO:0007669"/>
    <property type="project" value="UniProtKB-UniRule"/>
</dbReference>
<evidence type="ECO:0000256" key="5">
    <source>
        <dbReference type="ARBA" id="ARBA00022540"/>
    </source>
</evidence>
<comment type="subcellular location">
    <subcellularLocation>
        <location evidence="1 10">Cytoplasm</location>
    </subcellularLocation>
</comment>
<evidence type="ECO:0000256" key="6">
    <source>
        <dbReference type="ARBA" id="ARBA00022553"/>
    </source>
</evidence>
<dbReference type="OrthoDB" id="3995390at2759"/>
<accession>G8JVD8</accession>
<protein>
    <recommendedName>
        <fullName evidence="3 10">Cap-associated protein CAF20</fullName>
    </recommendedName>
</protein>
<dbReference type="InterPro" id="IPR031456">
    <property type="entry name" value="Caf20"/>
</dbReference>
<evidence type="ECO:0000313" key="12">
    <source>
        <dbReference type="EMBL" id="AET40617.1"/>
    </source>
</evidence>